<keyword evidence="4 6" id="KW-1133">Transmembrane helix</keyword>
<feature type="transmembrane region" description="Helical" evidence="6">
    <location>
        <begin position="249"/>
        <end position="266"/>
    </location>
</feature>
<keyword evidence="3 6" id="KW-0812">Transmembrane</keyword>
<name>A0A644W9K4_9ZZZZ</name>
<evidence type="ECO:0000313" key="7">
    <source>
        <dbReference type="EMBL" id="MPM00422.1"/>
    </source>
</evidence>
<comment type="subcellular location">
    <subcellularLocation>
        <location evidence="1">Membrane</location>
        <topology evidence="1">Multi-pass membrane protein</topology>
    </subcellularLocation>
</comment>
<dbReference type="EMBL" id="VSSQ01000729">
    <property type="protein sequence ID" value="MPM00422.1"/>
    <property type="molecule type" value="Genomic_DNA"/>
</dbReference>
<keyword evidence="5 6" id="KW-0472">Membrane</keyword>
<evidence type="ECO:0000256" key="6">
    <source>
        <dbReference type="SAM" id="Phobius"/>
    </source>
</evidence>
<proteinExistence type="inferred from homology"/>
<dbReference type="AlphaFoldDB" id="A0A644W9K4"/>
<feature type="transmembrane region" description="Helical" evidence="6">
    <location>
        <begin position="7"/>
        <end position="27"/>
    </location>
</feature>
<dbReference type="Pfam" id="PF01594">
    <property type="entry name" value="AI-2E_transport"/>
    <property type="match status" value="1"/>
</dbReference>
<accession>A0A644W9K4</accession>
<comment type="similarity">
    <text evidence="2">Belongs to the autoinducer-2 exporter (AI-2E) (TC 2.A.86) family.</text>
</comment>
<dbReference type="InterPro" id="IPR002549">
    <property type="entry name" value="AI-2E-like"/>
</dbReference>
<dbReference type="PANTHER" id="PTHR21716">
    <property type="entry name" value="TRANSMEMBRANE PROTEIN"/>
    <property type="match status" value="1"/>
</dbReference>
<dbReference type="GO" id="GO:0055085">
    <property type="term" value="P:transmembrane transport"/>
    <property type="evidence" value="ECO:0007669"/>
    <property type="project" value="TreeGrafter"/>
</dbReference>
<comment type="caution">
    <text evidence="7">The sequence shown here is derived from an EMBL/GenBank/DDBJ whole genome shotgun (WGS) entry which is preliminary data.</text>
</comment>
<feature type="transmembrane region" description="Helical" evidence="6">
    <location>
        <begin position="130"/>
        <end position="156"/>
    </location>
</feature>
<evidence type="ECO:0008006" key="8">
    <source>
        <dbReference type="Google" id="ProtNLM"/>
    </source>
</evidence>
<feature type="transmembrane region" description="Helical" evidence="6">
    <location>
        <begin position="190"/>
        <end position="209"/>
    </location>
</feature>
<evidence type="ECO:0000256" key="2">
    <source>
        <dbReference type="ARBA" id="ARBA00009773"/>
    </source>
</evidence>
<evidence type="ECO:0000256" key="3">
    <source>
        <dbReference type="ARBA" id="ARBA00022692"/>
    </source>
</evidence>
<protein>
    <recommendedName>
        <fullName evidence="8">Sporulation integral membrane protein YtvI</fullName>
    </recommendedName>
</protein>
<sequence length="318" mass="36551">MKLYENYNKIINLVITFIIVSVITILIKNYFQPFLIILIMILITQPIYKFFLKINIPKSICAILSLLIVNLGIFMIVFYFGNTILEMFYKFYRNNMKEVDAFITNMKVLLNFDLNKILQTLSGFLNSNMIMQGAIVTGGGIVSYFIANIVDYFILVDKNKIYDLLKNLFPNEIIINFSKKIKNLKEVFKVELKLIILSACIIILGFKVLQIHNSIFWGILCAILDILPFVGTTIVFIPIIIYNIVMKRYLLVFGLIALYLLERLTREILEAKFLSNKLAIHPLIVIISIYVGVKMFGFIGIISGPIYSIIAKDMIYGS</sequence>
<feature type="transmembrane region" description="Helical" evidence="6">
    <location>
        <begin position="33"/>
        <end position="52"/>
    </location>
</feature>
<feature type="transmembrane region" description="Helical" evidence="6">
    <location>
        <begin position="215"/>
        <end position="242"/>
    </location>
</feature>
<dbReference type="GO" id="GO:0016020">
    <property type="term" value="C:membrane"/>
    <property type="evidence" value="ECO:0007669"/>
    <property type="project" value="UniProtKB-SubCell"/>
</dbReference>
<evidence type="ECO:0000256" key="5">
    <source>
        <dbReference type="ARBA" id="ARBA00023136"/>
    </source>
</evidence>
<feature type="transmembrane region" description="Helical" evidence="6">
    <location>
        <begin position="59"/>
        <end position="81"/>
    </location>
</feature>
<dbReference type="PANTHER" id="PTHR21716:SF68">
    <property type="entry name" value="TRANSPORT PROTEIN YTVI-RELATED"/>
    <property type="match status" value="1"/>
</dbReference>
<evidence type="ECO:0000256" key="4">
    <source>
        <dbReference type="ARBA" id="ARBA00022989"/>
    </source>
</evidence>
<reference evidence="7" key="1">
    <citation type="submission" date="2019-08" db="EMBL/GenBank/DDBJ databases">
        <authorList>
            <person name="Kucharzyk K."/>
            <person name="Murdoch R.W."/>
            <person name="Higgins S."/>
            <person name="Loffler F."/>
        </authorList>
    </citation>
    <scope>NUCLEOTIDE SEQUENCE</scope>
</reference>
<evidence type="ECO:0000256" key="1">
    <source>
        <dbReference type="ARBA" id="ARBA00004141"/>
    </source>
</evidence>
<organism evidence="7">
    <name type="scientific">bioreactor metagenome</name>
    <dbReference type="NCBI Taxonomy" id="1076179"/>
    <lineage>
        <taxon>unclassified sequences</taxon>
        <taxon>metagenomes</taxon>
        <taxon>ecological metagenomes</taxon>
    </lineage>
</organism>
<gene>
    <name evidence="7" type="ORF">SDC9_46646</name>
</gene>
<feature type="transmembrane region" description="Helical" evidence="6">
    <location>
        <begin position="278"/>
        <end position="302"/>
    </location>
</feature>